<accession>C5E2T6</accession>
<evidence type="ECO:0000256" key="2">
    <source>
        <dbReference type="ARBA" id="ARBA00022692"/>
    </source>
</evidence>
<evidence type="ECO:0000259" key="6">
    <source>
        <dbReference type="Pfam" id="PF14378"/>
    </source>
</evidence>
<keyword evidence="3 5" id="KW-1133">Transmembrane helix</keyword>
<reference evidence="7 8" key="1">
    <citation type="journal article" date="2009" name="Genome Res.">
        <title>Comparative genomics of protoploid Saccharomycetaceae.</title>
        <authorList>
            <consortium name="The Genolevures Consortium"/>
            <person name="Souciet J.-L."/>
            <person name="Dujon B."/>
            <person name="Gaillardin C."/>
            <person name="Johnston M."/>
            <person name="Baret P.V."/>
            <person name="Cliften P."/>
            <person name="Sherman D.J."/>
            <person name="Weissenbach J."/>
            <person name="Westhof E."/>
            <person name="Wincker P."/>
            <person name="Jubin C."/>
            <person name="Poulain J."/>
            <person name="Barbe V."/>
            <person name="Segurens B."/>
            <person name="Artiguenave F."/>
            <person name="Anthouard V."/>
            <person name="Vacherie B."/>
            <person name="Val M.-E."/>
            <person name="Fulton R.S."/>
            <person name="Minx P."/>
            <person name="Wilson R."/>
            <person name="Durrens P."/>
            <person name="Jean G."/>
            <person name="Marck C."/>
            <person name="Martin T."/>
            <person name="Nikolski M."/>
            <person name="Rolland T."/>
            <person name="Seret M.-L."/>
            <person name="Casaregola S."/>
            <person name="Despons L."/>
            <person name="Fairhead C."/>
            <person name="Fischer G."/>
            <person name="Lafontaine I."/>
            <person name="Leh V."/>
            <person name="Lemaire M."/>
            <person name="de Montigny J."/>
            <person name="Neuveglise C."/>
            <person name="Thierry A."/>
            <person name="Blanc-Lenfle I."/>
            <person name="Bleykasten C."/>
            <person name="Diffels J."/>
            <person name="Fritsch E."/>
            <person name="Frangeul L."/>
            <person name="Goeffon A."/>
            <person name="Jauniaux N."/>
            <person name="Kachouri-Lafond R."/>
            <person name="Payen C."/>
            <person name="Potier S."/>
            <person name="Pribylova L."/>
            <person name="Ozanne C."/>
            <person name="Richard G.-F."/>
            <person name="Sacerdot C."/>
            <person name="Straub M.-L."/>
            <person name="Talla E."/>
        </authorList>
    </citation>
    <scope>NUCLEOTIDE SEQUENCE [LARGE SCALE GENOMIC DNA]</scope>
    <source>
        <strain evidence="8">ATCC 56472 / CBS 6340 / NRRL Y-8284</strain>
    </source>
</reference>
<dbReference type="eggNOG" id="ENOG502QPKA">
    <property type="taxonomic scope" value="Eukaryota"/>
</dbReference>
<dbReference type="RefSeq" id="XP_002556209.1">
    <property type="nucleotide sequence ID" value="XM_002556163.1"/>
</dbReference>
<comment type="subcellular location">
    <subcellularLocation>
        <location evidence="1">Membrane</location>
        <topology evidence="1">Multi-pass membrane protein</topology>
    </subcellularLocation>
</comment>
<protein>
    <submittedName>
        <fullName evidence="7">KLTH0H07590p</fullName>
    </submittedName>
</protein>
<feature type="transmembrane region" description="Helical" evidence="5">
    <location>
        <begin position="225"/>
        <end position="244"/>
    </location>
</feature>
<dbReference type="AlphaFoldDB" id="C5E2T6"/>
<dbReference type="InterPro" id="IPR026841">
    <property type="entry name" value="Aur1/Ipt1"/>
</dbReference>
<feature type="transmembrane region" description="Helical" evidence="5">
    <location>
        <begin position="35"/>
        <end position="53"/>
    </location>
</feature>
<evidence type="ECO:0000313" key="8">
    <source>
        <dbReference type="Proteomes" id="UP000002036"/>
    </source>
</evidence>
<dbReference type="CDD" id="cd03386">
    <property type="entry name" value="PAP2_Aur1_like"/>
    <property type="match status" value="1"/>
</dbReference>
<dbReference type="OrthoDB" id="5784at2759"/>
<dbReference type="STRING" id="559295.C5E2T6"/>
<dbReference type="OMA" id="PMAPPWF"/>
<feature type="transmembrane region" description="Helical" evidence="5">
    <location>
        <begin position="295"/>
        <end position="316"/>
    </location>
</feature>
<dbReference type="PANTHER" id="PTHR31310">
    <property type="match status" value="1"/>
</dbReference>
<feature type="transmembrane region" description="Helical" evidence="5">
    <location>
        <begin position="199"/>
        <end position="218"/>
    </location>
</feature>
<dbReference type="GO" id="GO:0016020">
    <property type="term" value="C:membrane"/>
    <property type="evidence" value="ECO:0007669"/>
    <property type="project" value="UniProtKB-SubCell"/>
</dbReference>
<feature type="transmembrane region" description="Helical" evidence="5">
    <location>
        <begin position="401"/>
        <end position="422"/>
    </location>
</feature>
<organism evidence="7 8">
    <name type="scientific">Lachancea thermotolerans (strain ATCC 56472 / CBS 6340 / NRRL Y-8284)</name>
    <name type="common">Yeast</name>
    <name type="synonym">Kluyveromyces thermotolerans</name>
    <dbReference type="NCBI Taxonomy" id="559295"/>
    <lineage>
        <taxon>Eukaryota</taxon>
        <taxon>Fungi</taxon>
        <taxon>Dikarya</taxon>
        <taxon>Ascomycota</taxon>
        <taxon>Saccharomycotina</taxon>
        <taxon>Saccharomycetes</taxon>
        <taxon>Saccharomycetales</taxon>
        <taxon>Saccharomycetaceae</taxon>
        <taxon>Lachancea</taxon>
    </lineage>
</organism>
<dbReference type="EMBL" id="CU928180">
    <property type="protein sequence ID" value="CAR30347.1"/>
    <property type="molecule type" value="Genomic_DNA"/>
</dbReference>
<keyword evidence="2 5" id="KW-0812">Transmembrane</keyword>
<evidence type="ECO:0000256" key="3">
    <source>
        <dbReference type="ARBA" id="ARBA00022989"/>
    </source>
</evidence>
<proteinExistence type="predicted"/>
<gene>
    <name evidence="7" type="ordered locus">KLTH0H07590g</name>
</gene>
<name>C5E2T6_LACTC</name>
<dbReference type="FunCoup" id="C5E2T6">
    <property type="interactions" value="66"/>
</dbReference>
<dbReference type="GO" id="GO:0006676">
    <property type="term" value="P:mannosyl diphosphorylinositol ceramide metabolic process"/>
    <property type="evidence" value="ECO:0007669"/>
    <property type="project" value="TreeGrafter"/>
</dbReference>
<keyword evidence="4 5" id="KW-0472">Membrane</keyword>
<dbReference type="HOGENOM" id="CLU_047580_1_0_1"/>
<feature type="domain" description="Inositolphosphotransferase Aur1/Ipt1" evidence="6">
    <location>
        <begin position="192"/>
        <end position="317"/>
    </location>
</feature>
<dbReference type="PANTHER" id="PTHR31310:SF8">
    <property type="entry name" value="INOSITOLPHOSPHOTRANSFERASE 1"/>
    <property type="match status" value="1"/>
</dbReference>
<dbReference type="Pfam" id="PF14378">
    <property type="entry name" value="PAP2_3"/>
    <property type="match status" value="1"/>
</dbReference>
<dbReference type="InterPro" id="IPR052185">
    <property type="entry name" value="IPC_Synthase-Related"/>
</dbReference>
<dbReference type="KEGG" id="lth:KLTH0H07590g"/>
<evidence type="ECO:0000256" key="4">
    <source>
        <dbReference type="ARBA" id="ARBA00023136"/>
    </source>
</evidence>
<evidence type="ECO:0000313" key="7">
    <source>
        <dbReference type="EMBL" id="CAR30347.1"/>
    </source>
</evidence>
<evidence type="ECO:0000256" key="5">
    <source>
        <dbReference type="SAM" id="Phobius"/>
    </source>
</evidence>
<feature type="transmembrane region" description="Helical" evidence="5">
    <location>
        <begin position="159"/>
        <end position="179"/>
    </location>
</feature>
<evidence type="ECO:0000256" key="1">
    <source>
        <dbReference type="ARBA" id="ARBA00004141"/>
    </source>
</evidence>
<feature type="transmembrane region" description="Helical" evidence="5">
    <location>
        <begin position="106"/>
        <end position="128"/>
    </location>
</feature>
<dbReference type="InParanoid" id="C5E2T6"/>
<dbReference type="GeneID" id="8294527"/>
<dbReference type="GO" id="GO:0030148">
    <property type="term" value="P:sphingolipid biosynthetic process"/>
    <property type="evidence" value="ECO:0007669"/>
    <property type="project" value="TreeGrafter"/>
</dbReference>
<dbReference type="GO" id="GO:0070916">
    <property type="term" value="C:inositol phosphoceramide synthase complex"/>
    <property type="evidence" value="ECO:0007669"/>
    <property type="project" value="TreeGrafter"/>
</dbReference>
<sequence>MPAVLVSYSSFKSLASLPWQFVVRVYRGGLNRRNIPTLAFNFALNFFPVFLWLTIFKNAGVIPTRLRPRIHSQLAFLADVFMFGDSAGELVSQYGADARFAAAMTWLTSTVFALAVLVAAPVSVWYYLYYKRRLNYNVIDPYAALFHRNQPFSPTAPRAILPFLFLIYTFVGLNTVHLLTSQNEDNFTKNKDLLAWTSYVLLHLLAPIFTAVYLYVFHPPGTLKAFSLAMGLQNICGVFSHLLVPMAPPWFVHMYGIKDTEHVSYEQEGFAAGLTRVDSHLGTHLNSKGFHKSPIVFGAVPSLHSAIAVQCFLFLITRATSTKANFGSASQGQNRDCVQLQEPPTIAASQLSAPKEPESFELDSVTDVSLTPSGGSVTPPPNMVYATPIPEAALNSRWLRIFHIAFLPRFLGTTFPLLQWWSTMYLDHHFRFDLFVGMCYAVTSFLIVNHYYLQPRVLKRWCNLRMGVEPDIRKEAKTMGMRVFENTNVEWFFDPFA</sequence>
<feature type="transmembrane region" description="Helical" evidence="5">
    <location>
        <begin position="434"/>
        <end position="453"/>
    </location>
</feature>
<keyword evidence="8" id="KW-1185">Reference proteome</keyword>
<dbReference type="Proteomes" id="UP000002036">
    <property type="component" value="Chromosome H"/>
</dbReference>